<proteinExistence type="predicted"/>
<sequence length="247" mass="25172">MALPFPRLHHRPMGAAPPRGMGGWLLGRLPAAAAALPRVLLRGRRQVVPALLAARPAALLGAAGAAGDEDDDGRGEGEDGGDDHQPDGRPPLGPAAPAAVAVDVVPDDAEGDEVADHGDDGEDKGQQRGKGGQQRADDARGQAEHEGDEAERRRHGVQHHGAGEAGRGVLGGRGEVGAVDPGHDLRRVVADVPGRALVAATANRACEPTACAALVKRCAASELTGGRGGTSPTSRMSPVTRGRRCRG</sequence>
<evidence type="ECO:0000313" key="3">
    <source>
        <dbReference type="Proteomes" id="UP000236621"/>
    </source>
</evidence>
<comment type="caution">
    <text evidence="2">The sequence shown here is derived from an EMBL/GenBank/DDBJ whole genome shotgun (WGS) entry which is preliminary data.</text>
</comment>
<feature type="compositionally biased region" description="Basic and acidic residues" evidence="1">
    <location>
        <begin position="74"/>
        <end position="87"/>
    </location>
</feature>
<feature type="compositionally biased region" description="Gly residues" evidence="1">
    <location>
        <begin position="163"/>
        <end position="173"/>
    </location>
</feature>
<dbReference type="AlphaFoldDB" id="A0A2K3Q508"/>
<accession>A0A2K3Q508</accession>
<organism evidence="2 3">
    <name type="scientific">Tolypocladium capitatum</name>
    <dbReference type="NCBI Taxonomy" id="45235"/>
    <lineage>
        <taxon>Eukaryota</taxon>
        <taxon>Fungi</taxon>
        <taxon>Dikarya</taxon>
        <taxon>Ascomycota</taxon>
        <taxon>Pezizomycotina</taxon>
        <taxon>Sordariomycetes</taxon>
        <taxon>Hypocreomycetidae</taxon>
        <taxon>Hypocreales</taxon>
        <taxon>Ophiocordycipitaceae</taxon>
        <taxon>Tolypocladium</taxon>
    </lineage>
</organism>
<name>A0A2K3Q508_9HYPO</name>
<feature type="region of interest" description="Disordered" evidence="1">
    <location>
        <begin position="110"/>
        <end position="173"/>
    </location>
</feature>
<feature type="compositionally biased region" description="Basic and acidic residues" evidence="1">
    <location>
        <begin position="114"/>
        <end position="126"/>
    </location>
</feature>
<protein>
    <submittedName>
        <fullName evidence="2">Uncharacterized protein</fullName>
    </submittedName>
</protein>
<gene>
    <name evidence="2" type="ORF">TCAP_07095</name>
</gene>
<feature type="compositionally biased region" description="Basic and acidic residues" evidence="1">
    <location>
        <begin position="135"/>
        <end position="145"/>
    </location>
</feature>
<dbReference type="EMBL" id="NRSZ01001186">
    <property type="protein sequence ID" value="PNY22579.1"/>
    <property type="molecule type" value="Genomic_DNA"/>
</dbReference>
<reference evidence="2 3" key="1">
    <citation type="submission" date="2017-08" db="EMBL/GenBank/DDBJ databases">
        <title>Harnessing the power of phylogenomics to disentangle the directionality and signatures of interkingdom host jumping in the parasitic fungal genus Tolypocladium.</title>
        <authorList>
            <person name="Quandt C.A."/>
            <person name="Patterson W."/>
            <person name="Spatafora J.W."/>
        </authorList>
    </citation>
    <scope>NUCLEOTIDE SEQUENCE [LARGE SCALE GENOMIC DNA]</scope>
    <source>
        <strain evidence="2 3">CBS 113982</strain>
    </source>
</reference>
<dbReference type="Proteomes" id="UP000236621">
    <property type="component" value="Unassembled WGS sequence"/>
</dbReference>
<evidence type="ECO:0000313" key="2">
    <source>
        <dbReference type="EMBL" id="PNY22579.1"/>
    </source>
</evidence>
<feature type="region of interest" description="Disordered" evidence="1">
    <location>
        <begin position="63"/>
        <end position="96"/>
    </location>
</feature>
<evidence type="ECO:0000256" key="1">
    <source>
        <dbReference type="SAM" id="MobiDB-lite"/>
    </source>
</evidence>
<keyword evidence="3" id="KW-1185">Reference proteome</keyword>
<feature type="region of interest" description="Disordered" evidence="1">
    <location>
        <begin position="222"/>
        <end position="247"/>
    </location>
</feature>